<keyword evidence="4" id="KW-1185">Reference proteome</keyword>
<evidence type="ECO:0000256" key="2">
    <source>
        <dbReference type="SAM" id="SignalP"/>
    </source>
</evidence>
<dbReference type="EMBL" id="CVRI01000060">
    <property type="protein sequence ID" value="CRL03909.1"/>
    <property type="molecule type" value="Genomic_DNA"/>
</dbReference>
<evidence type="ECO:0000256" key="1">
    <source>
        <dbReference type="SAM" id="MobiDB-lite"/>
    </source>
</evidence>
<dbReference type="Proteomes" id="UP000183832">
    <property type="component" value="Unassembled WGS sequence"/>
</dbReference>
<accession>A0A1J1IUL4</accession>
<feature type="region of interest" description="Disordered" evidence="1">
    <location>
        <begin position="187"/>
        <end position="234"/>
    </location>
</feature>
<sequence>MKTFKFNLVLVTYLLTIFKVSLLETVHFTNSPNKILHANNYTTYKVAVPNGESITIIEANTPLINKKIRFNEVENTKYSINHNRDIRKNVMDLKTSLSMTVTPNNNNNDEYRSLQPSNEEESVTNDYGNLSPEQNIHQNTMKTVYSPALLEKFLKDYANKIRSTERPITELTTASYEEIKPFKDVINDKNDSLESQDDGGNRRVSVEEDETQSDDVQERKRYRPGNENYQQHPYNKKNGWVTLEAIPWSKSKVSKWQSSVKPYQNNYRPTRPPPYNYEEDYNSNDNEDHFYSHKPQRPSYQNNQYYGGQSSSYPNRPDQTFSQSSHHNNYDNDYRPNRPYQPEIITDNRPSNFPTHHETSHHQNEYGYNRPNNYDRPSRPPSDYHYSSSQNYNHYSNKDDSAHPSTYPSSGVDGEWVLISTTKGYQFPKRNGQRAMMFKAQNSAGSTETMKNEDNGIISSGSHQYNNFVSLRPSQIAPTKMTQQQVKLNVLPLFQSSTYNKKSPNQMELNLYKPNTNYGGLIETEPSTQTVEESAAAAGYGNELNSVTTVAQNSPKKKRKPNKKNYALMRQNNGDGDSTAVLAAVSAGLLPASLGLLAPIVLG</sequence>
<organism evidence="3 4">
    <name type="scientific">Clunio marinus</name>
    <dbReference type="NCBI Taxonomy" id="568069"/>
    <lineage>
        <taxon>Eukaryota</taxon>
        <taxon>Metazoa</taxon>
        <taxon>Ecdysozoa</taxon>
        <taxon>Arthropoda</taxon>
        <taxon>Hexapoda</taxon>
        <taxon>Insecta</taxon>
        <taxon>Pterygota</taxon>
        <taxon>Neoptera</taxon>
        <taxon>Endopterygota</taxon>
        <taxon>Diptera</taxon>
        <taxon>Nematocera</taxon>
        <taxon>Chironomoidea</taxon>
        <taxon>Chironomidae</taxon>
        <taxon>Clunio</taxon>
    </lineage>
</organism>
<protein>
    <submittedName>
        <fullName evidence="3">CLUMA_CG017030, isoform A</fullName>
    </submittedName>
</protein>
<feature type="region of interest" description="Disordered" evidence="1">
    <location>
        <begin position="104"/>
        <end position="126"/>
    </location>
</feature>
<feature type="chain" id="PRO_5013040411" evidence="2">
    <location>
        <begin position="24"/>
        <end position="603"/>
    </location>
</feature>
<dbReference type="AlphaFoldDB" id="A0A1J1IUL4"/>
<dbReference type="OrthoDB" id="8185211at2759"/>
<feature type="compositionally biased region" description="Low complexity" evidence="1">
    <location>
        <begin position="384"/>
        <end position="395"/>
    </location>
</feature>
<gene>
    <name evidence="3" type="ORF">CLUMA_CG017030</name>
</gene>
<keyword evidence="2" id="KW-0732">Signal</keyword>
<feature type="region of interest" description="Disordered" evidence="1">
    <location>
        <begin position="254"/>
        <end position="412"/>
    </location>
</feature>
<feature type="compositionally biased region" description="Basic and acidic residues" evidence="1">
    <location>
        <begin position="355"/>
        <end position="364"/>
    </location>
</feature>
<proteinExistence type="predicted"/>
<name>A0A1J1IUL4_9DIPT</name>
<reference evidence="3 4" key="1">
    <citation type="submission" date="2015-04" db="EMBL/GenBank/DDBJ databases">
        <authorList>
            <person name="Syromyatnikov M.Y."/>
            <person name="Popov V.N."/>
        </authorList>
    </citation>
    <scope>NUCLEOTIDE SEQUENCE [LARGE SCALE GENOMIC DNA]</scope>
</reference>
<evidence type="ECO:0000313" key="4">
    <source>
        <dbReference type="Proteomes" id="UP000183832"/>
    </source>
</evidence>
<feature type="compositionally biased region" description="Polar residues" evidence="1">
    <location>
        <begin position="298"/>
        <end position="327"/>
    </location>
</feature>
<evidence type="ECO:0000313" key="3">
    <source>
        <dbReference type="EMBL" id="CRL03909.1"/>
    </source>
</evidence>
<feature type="compositionally biased region" description="Low complexity" evidence="1">
    <location>
        <begin position="254"/>
        <end position="269"/>
    </location>
</feature>
<feature type="signal peptide" evidence="2">
    <location>
        <begin position="1"/>
        <end position="23"/>
    </location>
</feature>